<dbReference type="KEGG" id="ein:Eint_030020"/>
<feature type="compositionally biased region" description="Basic and acidic residues" evidence="2">
    <location>
        <begin position="354"/>
        <end position="369"/>
    </location>
</feature>
<dbReference type="OrthoDB" id="2200597at2759"/>
<organism evidence="4 5">
    <name type="scientific">Encephalitozoon intestinalis (strain ATCC 50506)</name>
    <name type="common">Microsporidian parasite</name>
    <name type="synonym">Septata intestinalis</name>
    <dbReference type="NCBI Taxonomy" id="876142"/>
    <lineage>
        <taxon>Eukaryota</taxon>
        <taxon>Fungi</taxon>
        <taxon>Fungi incertae sedis</taxon>
        <taxon>Microsporidia</taxon>
        <taxon>Unikaryonidae</taxon>
        <taxon>Encephalitozoon</taxon>
    </lineage>
</organism>
<dbReference type="AlphaFoldDB" id="E0S613"/>
<comment type="similarity">
    <text evidence="1">Belongs to the UPF0329 family.</text>
</comment>
<proteinExistence type="inferred from homology"/>
<reference evidence="4 5" key="1">
    <citation type="journal article" date="2010" name="Nat. Commun.">
        <title>The complete sequence of the smallest known nuclear genome from the microsporidian Encephalitozoon intestinalis.</title>
        <authorList>
            <person name="Corradi N."/>
            <person name="Pombert J.-F."/>
            <person name="Farinelli L."/>
            <person name="Didier E.S."/>
            <person name="Keeling P.J."/>
        </authorList>
    </citation>
    <scope>NUCLEOTIDE SEQUENCE [LARGE SCALE GENOMIC DNA]</scope>
    <source>
        <strain evidence="4 5">ATCC 50506</strain>
    </source>
</reference>
<gene>
    <name evidence="4" type="ORF">Eint_030020</name>
</gene>
<reference evidence="4 5" key="2">
    <citation type="journal article" date="2012" name="Proc. Natl. Acad. Sci. U.S.A.">
        <title>Gain and loss of multiple functionally related, horizontally transferred genes in the reduced genomes of two microsporidian parasites.</title>
        <authorList>
            <person name="Pombert J.-F."/>
            <person name="Selman M."/>
            <person name="Burki F."/>
            <person name="Bardell F.T."/>
            <person name="Farinelli L."/>
            <person name="Solter L.F."/>
            <person name="Whitman D.W."/>
            <person name="Weiss L.M."/>
            <person name="Corradi N."/>
            <person name="Keeling P.J."/>
        </authorList>
    </citation>
    <scope>NUCLEOTIDE SEQUENCE [LARGE SCALE GENOMIC DNA]</scope>
    <source>
        <strain evidence="4 5">ATCC 50506</strain>
    </source>
</reference>
<dbReference type="InterPro" id="IPR022115">
    <property type="entry name" value="DUF3654"/>
</dbReference>
<feature type="chain" id="PRO_5003140026" evidence="3">
    <location>
        <begin position="26"/>
        <end position="388"/>
    </location>
</feature>
<sequence length="388" mass="45001">MVWKKILVFKFFDIIACSMVESSVAGSMITSVVKLKGTESESMPFPLLFRGTGMLIVQPTTKFSDLRRDLQAMIDVREFIESGNLAMGVWMFAAKDLLYTDDDRFKRMFSEKIVPYLQKISLDLWKIYEKRNKTFSELLMMAYKRVFQCEEVENREMTKFGEAIISEVEKMVEEAEEEEDEEKKRKKIVVCYGIKKYGERLCNRSWWKKIINAERIVCEACSKLYETPEEVELMGCMVEGWVKKVLKENSISEEEACEYLYLEYRIISVGLLLTTCKERSKDVVEEIIKQIMIGKDGEEIDLEYVEKVSDAVRRRQKAEEERRLKIERELLGESEDSGGRKKKKSRGGGQEEETGSRGEEGRRGREGRGGRAGGGGRRSFYSLGLWKE</sequence>
<evidence type="ECO:0000256" key="2">
    <source>
        <dbReference type="SAM" id="MobiDB-lite"/>
    </source>
</evidence>
<feature type="region of interest" description="Disordered" evidence="2">
    <location>
        <begin position="329"/>
        <end position="388"/>
    </location>
</feature>
<accession>E0S613</accession>
<dbReference type="VEuPathDB" id="MicrosporidiaDB:Eint_030020"/>
<dbReference type="GeneID" id="9698940"/>
<evidence type="ECO:0000256" key="3">
    <source>
        <dbReference type="SAM" id="SignalP"/>
    </source>
</evidence>
<evidence type="ECO:0000256" key="1">
    <source>
        <dbReference type="ARBA" id="ARBA00009465"/>
    </source>
</evidence>
<dbReference type="EMBL" id="CP001944">
    <property type="protein sequence ID" value="ADM11148.1"/>
    <property type="molecule type" value="Genomic_DNA"/>
</dbReference>
<keyword evidence="5" id="KW-1185">Reference proteome</keyword>
<dbReference type="Pfam" id="PF12376">
    <property type="entry name" value="DUF3654"/>
    <property type="match status" value="1"/>
</dbReference>
<evidence type="ECO:0000313" key="5">
    <source>
        <dbReference type="Proteomes" id="UP000002313"/>
    </source>
</evidence>
<name>E0S613_ENCIT</name>
<dbReference type="Proteomes" id="UP000002313">
    <property type="component" value="Chromosome III"/>
</dbReference>
<dbReference type="RefSeq" id="XP_003072508.1">
    <property type="nucleotide sequence ID" value="XM_003072462.1"/>
</dbReference>
<evidence type="ECO:0000313" key="4">
    <source>
        <dbReference type="EMBL" id="ADM11148.1"/>
    </source>
</evidence>
<dbReference type="HOGENOM" id="CLU_059952_0_0_1"/>
<feature type="signal peptide" evidence="3">
    <location>
        <begin position="1"/>
        <end position="25"/>
    </location>
</feature>
<protein>
    <submittedName>
        <fullName evidence="4">Uncharacterized protein</fullName>
    </submittedName>
</protein>
<keyword evidence="3" id="KW-0732">Signal</keyword>